<feature type="region of interest" description="Disordered" evidence="1">
    <location>
        <begin position="80"/>
        <end position="118"/>
    </location>
</feature>
<accession>A0ABR1RKV9</accession>
<name>A0ABR1RKV9_9PEZI</name>
<feature type="chain" id="PRO_5045084658" evidence="2">
    <location>
        <begin position="24"/>
        <end position="118"/>
    </location>
</feature>
<keyword evidence="2" id="KW-0732">Signal</keyword>
<feature type="signal peptide" evidence="2">
    <location>
        <begin position="1"/>
        <end position="23"/>
    </location>
</feature>
<dbReference type="Proteomes" id="UP001396898">
    <property type="component" value="Unassembled WGS sequence"/>
</dbReference>
<keyword evidence="4" id="KW-1185">Reference proteome</keyword>
<evidence type="ECO:0000313" key="3">
    <source>
        <dbReference type="EMBL" id="KAK8013445.1"/>
    </source>
</evidence>
<organism evidence="3 4">
    <name type="scientific">Apiospora marii</name>
    <dbReference type="NCBI Taxonomy" id="335849"/>
    <lineage>
        <taxon>Eukaryota</taxon>
        <taxon>Fungi</taxon>
        <taxon>Dikarya</taxon>
        <taxon>Ascomycota</taxon>
        <taxon>Pezizomycotina</taxon>
        <taxon>Sordariomycetes</taxon>
        <taxon>Xylariomycetidae</taxon>
        <taxon>Amphisphaeriales</taxon>
        <taxon>Apiosporaceae</taxon>
        <taxon>Apiospora</taxon>
    </lineage>
</organism>
<reference evidence="3 4" key="1">
    <citation type="submission" date="2023-01" db="EMBL/GenBank/DDBJ databases">
        <title>Analysis of 21 Apiospora genomes using comparative genomics revels a genus with tremendous synthesis potential of carbohydrate active enzymes and secondary metabolites.</title>
        <authorList>
            <person name="Sorensen T."/>
        </authorList>
    </citation>
    <scope>NUCLEOTIDE SEQUENCE [LARGE SCALE GENOMIC DNA]</scope>
    <source>
        <strain evidence="3 4">CBS 20057</strain>
    </source>
</reference>
<evidence type="ECO:0000256" key="1">
    <source>
        <dbReference type="SAM" id="MobiDB-lite"/>
    </source>
</evidence>
<dbReference type="EMBL" id="JAQQWI010000013">
    <property type="protein sequence ID" value="KAK8013445.1"/>
    <property type="molecule type" value="Genomic_DNA"/>
</dbReference>
<sequence length="118" mass="12095">MDLAASVPVLVVQLLHFLVRADGIDIAQARRIGFRIGKNSALMSLIPSSPPPGWHRSGSSAVACEAPVVATMPVPIAASATSKPLASPATASHIGESRRSLHPIDNSVGDPGATRSLA</sequence>
<evidence type="ECO:0000313" key="4">
    <source>
        <dbReference type="Proteomes" id="UP001396898"/>
    </source>
</evidence>
<comment type="caution">
    <text evidence="3">The sequence shown here is derived from an EMBL/GenBank/DDBJ whole genome shotgun (WGS) entry which is preliminary data.</text>
</comment>
<proteinExistence type="predicted"/>
<evidence type="ECO:0000256" key="2">
    <source>
        <dbReference type="SAM" id="SignalP"/>
    </source>
</evidence>
<protein>
    <submittedName>
        <fullName evidence="3">Uncharacterized protein</fullName>
    </submittedName>
</protein>
<gene>
    <name evidence="3" type="ORF">PG991_009038</name>
</gene>